<gene>
    <name evidence="2" type="ORF">GWP43_09445</name>
</gene>
<dbReference type="KEGG" id="trz:GWP43_09445"/>
<dbReference type="Pfam" id="PF13646">
    <property type="entry name" value="HEAT_2"/>
    <property type="match status" value="1"/>
</dbReference>
<dbReference type="AlphaFoldDB" id="A0A6P1Y3D8"/>
<organism evidence="2 3">
    <name type="scientific">Treponema vincentii</name>
    <dbReference type="NCBI Taxonomy" id="69710"/>
    <lineage>
        <taxon>Bacteria</taxon>
        <taxon>Pseudomonadati</taxon>
        <taxon>Spirochaetota</taxon>
        <taxon>Spirochaetia</taxon>
        <taxon>Spirochaetales</taxon>
        <taxon>Treponemataceae</taxon>
        <taxon>Treponema</taxon>
    </lineage>
</organism>
<dbReference type="InterPro" id="IPR011989">
    <property type="entry name" value="ARM-like"/>
</dbReference>
<dbReference type="InterPro" id="IPR016024">
    <property type="entry name" value="ARM-type_fold"/>
</dbReference>
<protein>
    <submittedName>
        <fullName evidence="2">HEAT repeat domain-containing protein</fullName>
    </submittedName>
</protein>
<evidence type="ECO:0000256" key="1">
    <source>
        <dbReference type="SAM" id="SignalP"/>
    </source>
</evidence>
<feature type="signal peptide" evidence="1">
    <location>
        <begin position="1"/>
        <end position="22"/>
    </location>
</feature>
<keyword evidence="1" id="KW-0732">Signal</keyword>
<dbReference type="SUPFAM" id="SSF48371">
    <property type="entry name" value="ARM repeat"/>
    <property type="match status" value="1"/>
</dbReference>
<proteinExistence type="predicted"/>
<dbReference type="EMBL" id="CP048020">
    <property type="protein sequence ID" value="QHX43623.1"/>
    <property type="molecule type" value="Genomic_DNA"/>
</dbReference>
<evidence type="ECO:0000313" key="2">
    <source>
        <dbReference type="EMBL" id="QHX43623.1"/>
    </source>
</evidence>
<dbReference type="Proteomes" id="UP000464374">
    <property type="component" value="Chromosome"/>
</dbReference>
<dbReference type="Gene3D" id="1.25.10.10">
    <property type="entry name" value="Leucine-rich Repeat Variant"/>
    <property type="match status" value="1"/>
</dbReference>
<accession>A0A6P1Y3D8</accession>
<name>A0A6P1Y3D8_9SPIR</name>
<evidence type="ECO:0000313" key="3">
    <source>
        <dbReference type="Proteomes" id="UP000464374"/>
    </source>
</evidence>
<feature type="chain" id="PRO_5027114945" evidence="1">
    <location>
        <begin position="23"/>
        <end position="250"/>
    </location>
</feature>
<sequence>MRHKLLILSLALGLLTAPLICAQNKDAAKKNDKNSESDSMITVEQAYLNSIEGVMIKEMVAAEGRDSKRVALQYIEEALNEGRQSEEIQVALSTLATEGLSTVVREDGRVVNNYPEIRRRACELLGQMGTDKAKDSLVTVMYTDNEPSVITAAVKSLGDIGKNDNDEVFNMINWIARKFDTVNPTSSLALEILNTFEKMSGSIINKKDMFETVMRIANNYNYVTPVRTRAYEVMRSISNSNTNTDQKKNK</sequence>
<reference evidence="2 3" key="1">
    <citation type="submission" date="2020-01" db="EMBL/GenBank/DDBJ databases">
        <title>Complete genome sequence of a human oral phylogroup 1 Treponema sp. strain ATCC 700766, originally isolated from periodontitis dental plaque.</title>
        <authorList>
            <person name="Chan Y."/>
            <person name="Huo Y.-B."/>
            <person name="Yu X.-L."/>
            <person name="Zeng H."/>
            <person name="Leung W.-K."/>
            <person name="Watt R.M."/>
        </authorList>
    </citation>
    <scope>NUCLEOTIDE SEQUENCE [LARGE SCALE GENOMIC DNA]</scope>
    <source>
        <strain evidence="2 3">OMZ 804</strain>
    </source>
</reference>
<dbReference type="RefSeq" id="WP_162663938.1">
    <property type="nucleotide sequence ID" value="NZ_CP048020.1"/>
</dbReference>